<evidence type="ECO:0000313" key="4">
    <source>
        <dbReference type="Proteomes" id="UP000650833"/>
    </source>
</evidence>
<dbReference type="SMART" id="SM00671">
    <property type="entry name" value="SEL1"/>
    <property type="match status" value="26"/>
</dbReference>
<name>A0A8H7USS1_9FUNG</name>
<comment type="similarity">
    <text evidence="1">Belongs to the sel-1 family.</text>
</comment>
<feature type="region of interest" description="Disordered" evidence="2">
    <location>
        <begin position="124"/>
        <end position="154"/>
    </location>
</feature>
<gene>
    <name evidence="3" type="ORF">INT46_002776</name>
</gene>
<dbReference type="Pfam" id="PF08238">
    <property type="entry name" value="Sel1"/>
    <property type="match status" value="28"/>
</dbReference>
<dbReference type="OrthoDB" id="442451at2759"/>
<feature type="region of interest" description="Disordered" evidence="2">
    <location>
        <begin position="1"/>
        <end position="72"/>
    </location>
</feature>
<comment type="caution">
    <text evidence="3">The sequence shown here is derived from an EMBL/GenBank/DDBJ whole genome shotgun (WGS) entry which is preliminary data.</text>
</comment>
<dbReference type="PANTHER" id="PTHR11102:SF160">
    <property type="entry name" value="ERAD-ASSOCIATED E3 UBIQUITIN-PROTEIN LIGASE COMPONENT HRD3"/>
    <property type="match status" value="1"/>
</dbReference>
<sequence length="1874" mass="211804">MGAKPSKSIIDDDDNSRINKSRSTNNDRSSHHQYYQRKRNHLKQVLTSKNRKKKVVTSTSNKNTTLPPTNPIVAISTLNETPTTCITEHQLPNKTMIKEHVEEQHHQQQKQQQTEQVESNYILNKRSSPSNNSSNSFYDPLKSKKIRRTNSPSVVGCSSGIASKHLSIISNNTTQTTDYSNKSNISSGGWTTLSNDPFSQIEANTSAFTEITDQSTISRKSLYPVIESNTLNLLPSYYHHVSSSLSVTDVPGISTLDILNELEKYPQQSHHLIIKEAYQRAQQQNDEYDWNQFYHAIHRYISLHSSYKSIGIVYLAKCLIFGLGVSTNIERGLNLLKSHPSCETTYALGRCYLDGFTTANKEIQGVDKVAAFECFKKASEYGAINDSVLSTIGESQCTLARMLFQGEGVNQNTQEALSYLMKSAENNNMYAQFLIGVHYERGFDIAQDLEKAKYYYRKSADRGFPDAQAALGSRLIAEANYAQGIEWLEKAVQMGNSRAHVQLGILYDKGEGIQQNNDIALLHYKAAVENNNHAAQYILGLVYYFGRLGRQKNHKEAIRLIKQSAMAGLPYAQRVLGQLYQQGSIMSSQDVTTSDNRLRTKKNEREAIRWYKRAAAGKDVCAMGVLGKCHENGIGVDIDLEKALAFYAKAAEGDSPYVCNALIDQALLLQKMARHTEAFKLYNTVLEKGLAEKDKLSIETAKLSIARYHLCHDIQNVRYDPMLAHTMLQNLAETTNNPHAHYWLGSIYDEGIPGMFNIDRQKAFHHFLIAADAGDNDATFLVAYMMSNHVIPLKGPADAFPWYQKAATKGHPMSMYSLGLCYYKGIAQDENKPKLEIALEWFEKSARLGVSEAMAYMARIYLQFMVANTNQPQLAQQHFVKAVHWLKKSAEKNDTYAQRELGKIYLTGKGLTTDYRMAVELLSKAAAKNDAEAITFLGDCYHKGTGLDKNMDIAIEHYLRAATLGYPYAYSATAELYYEIGNMELAYDYYVLASKETKIAHNKIGKTARMMVARLALGYIPLIQENPTVLQNLINSNKAISAEAAFDMLSTLAIQDQFPQAFQPLGCCYLNGTGAQVNPLQAIFWLRKSAEELNDSIAYFNLADIYGSGLIQGVPVDIPLALSYLNKSADIGYTEAQYRMGMIYLHGEYGVRVDERTAADWFKLSASKSHAQSIWMLSQMAGLINQSELELQYQKTAASLGHVLAMRVLGQKYLKQLDVPFLNALMQQEYLEEALKYLHMAGDAGDTESLVLLGKTYNNCTKTNIKFSATSYNQLHNLPTPSNTHSSFCDEEEEEGESRFQCEEDEKNLAIECFERASTLGDIDATVYAAEAWYEQKQYAAALEFFEKAASQGSILARFFCARYCIEGYGGSQLNPEKGFQELLICANELNCVHAYNTLAQCYENGIGTVKNDQLAYEWYARAAETTQDAEAFYRIAQMYSQGRISTESTQNKDMEACKFYNLAVNATTENHGPSCYQLGLYYLKGIPSPLNNNSFLLPPDICLSIEYLRTAADLNVQEAMLQLGVLFLNDDYTLEEQEEGLSRLQLAAQLGLREAQFELGLFYHRGKEVIVSNKHNDDDDEEEEEEEEVEVKEEQVGVAVNFDDLDDDDQEREDEECVIIPQDFEKAYDLFCRSAVQKHPTATFYLGIYHQHGIFVAPDLSIALEQFEIAVELFEKYHTAPDRWQAEFNLARILHYDLESRAHAYELFQSAHLHAPQEYKFLSEIMIARYHLHGWADVTLQTEEAAATLIRFAQEERYGYRVYLQVGHCFEYGLGVEKNLRQAFHWYGEVVSKAHLIDQQQSQEILPMMLLDEEIEEDEASAMFKLAEFYRQGIVVSQDTKKADDLYRLAARKGSQAAQDYLSFMLQKTNLYD</sequence>
<evidence type="ECO:0000256" key="1">
    <source>
        <dbReference type="ARBA" id="ARBA00038101"/>
    </source>
</evidence>
<dbReference type="SUPFAM" id="SSF81901">
    <property type="entry name" value="HCP-like"/>
    <property type="match status" value="9"/>
</dbReference>
<evidence type="ECO:0000313" key="3">
    <source>
        <dbReference type="EMBL" id="KAG2194225.1"/>
    </source>
</evidence>
<organism evidence="3 4">
    <name type="scientific">Mucor plumbeus</name>
    <dbReference type="NCBI Taxonomy" id="97098"/>
    <lineage>
        <taxon>Eukaryota</taxon>
        <taxon>Fungi</taxon>
        <taxon>Fungi incertae sedis</taxon>
        <taxon>Mucoromycota</taxon>
        <taxon>Mucoromycotina</taxon>
        <taxon>Mucoromycetes</taxon>
        <taxon>Mucorales</taxon>
        <taxon>Mucorineae</taxon>
        <taxon>Mucoraceae</taxon>
        <taxon>Mucor</taxon>
    </lineage>
</organism>
<accession>A0A8H7USS1</accession>
<feature type="compositionally biased region" description="Low complexity" evidence="2">
    <location>
        <begin position="127"/>
        <end position="136"/>
    </location>
</feature>
<feature type="compositionally biased region" description="Polar residues" evidence="2">
    <location>
        <begin position="56"/>
        <end position="67"/>
    </location>
</feature>
<dbReference type="PANTHER" id="PTHR11102">
    <property type="entry name" value="SEL-1-LIKE PROTEIN"/>
    <property type="match status" value="1"/>
</dbReference>
<dbReference type="InterPro" id="IPR050767">
    <property type="entry name" value="Sel1_AlgK"/>
</dbReference>
<dbReference type="Gene3D" id="1.25.40.10">
    <property type="entry name" value="Tetratricopeptide repeat domain"/>
    <property type="match status" value="7"/>
</dbReference>
<reference evidence="3" key="1">
    <citation type="submission" date="2020-12" db="EMBL/GenBank/DDBJ databases">
        <title>Metabolic potential, ecology and presence of endohyphal bacteria is reflected in genomic diversity of Mucoromycotina.</title>
        <authorList>
            <person name="Muszewska A."/>
            <person name="Okrasinska A."/>
            <person name="Steczkiewicz K."/>
            <person name="Drgas O."/>
            <person name="Orlowska M."/>
            <person name="Perlinska-Lenart U."/>
            <person name="Aleksandrzak-Piekarczyk T."/>
            <person name="Szatraj K."/>
            <person name="Zielenkiewicz U."/>
            <person name="Pilsyk S."/>
            <person name="Malc E."/>
            <person name="Mieczkowski P."/>
            <person name="Kruszewska J.S."/>
            <person name="Biernat P."/>
            <person name="Pawlowska J."/>
        </authorList>
    </citation>
    <scope>NUCLEOTIDE SEQUENCE</scope>
    <source>
        <strain evidence="3">CBS 226.32</strain>
    </source>
</reference>
<dbReference type="InterPro" id="IPR011990">
    <property type="entry name" value="TPR-like_helical_dom_sf"/>
</dbReference>
<dbReference type="EMBL" id="JAEPRC010000598">
    <property type="protein sequence ID" value="KAG2194225.1"/>
    <property type="molecule type" value="Genomic_DNA"/>
</dbReference>
<protein>
    <submittedName>
        <fullName evidence="3">Uncharacterized protein</fullName>
    </submittedName>
</protein>
<proteinExistence type="inferred from homology"/>
<keyword evidence="4" id="KW-1185">Reference proteome</keyword>
<dbReference type="InterPro" id="IPR006597">
    <property type="entry name" value="Sel1-like"/>
</dbReference>
<dbReference type="Proteomes" id="UP000650833">
    <property type="component" value="Unassembled WGS sequence"/>
</dbReference>
<evidence type="ECO:0000256" key="2">
    <source>
        <dbReference type="SAM" id="MobiDB-lite"/>
    </source>
</evidence>